<keyword evidence="2" id="KW-0812">Transmembrane</keyword>
<dbReference type="Proteomes" id="UP001156669">
    <property type="component" value="Unassembled WGS sequence"/>
</dbReference>
<evidence type="ECO:0000259" key="3">
    <source>
        <dbReference type="Pfam" id="PF07331"/>
    </source>
</evidence>
<accession>A0ABQ5XZL4</accession>
<dbReference type="RefSeq" id="WP_082037732.1">
    <property type="nucleotide sequence ID" value="NZ_BBLD01000057.1"/>
</dbReference>
<dbReference type="InterPro" id="IPR009936">
    <property type="entry name" value="DUF1468"/>
</dbReference>
<feature type="transmembrane region" description="Helical" evidence="2">
    <location>
        <begin position="41"/>
        <end position="61"/>
    </location>
</feature>
<comment type="caution">
    <text evidence="4">The sequence shown here is derived from an EMBL/GenBank/DDBJ whole genome shotgun (WGS) entry which is preliminary data.</text>
</comment>
<proteinExistence type="predicted"/>
<feature type="domain" description="DUF1468" evidence="3">
    <location>
        <begin position="42"/>
        <end position="178"/>
    </location>
</feature>
<keyword evidence="2" id="KW-0472">Membrane</keyword>
<evidence type="ECO:0000256" key="1">
    <source>
        <dbReference type="SAM" id="MobiDB-lite"/>
    </source>
</evidence>
<evidence type="ECO:0000256" key="2">
    <source>
        <dbReference type="SAM" id="Phobius"/>
    </source>
</evidence>
<organism evidence="4 5">
    <name type="scientific">Vibrio hyugaensis</name>
    <dbReference type="NCBI Taxonomy" id="1534743"/>
    <lineage>
        <taxon>Bacteria</taxon>
        <taxon>Pseudomonadati</taxon>
        <taxon>Pseudomonadota</taxon>
        <taxon>Gammaproteobacteria</taxon>
        <taxon>Vibrionales</taxon>
        <taxon>Vibrionaceae</taxon>
        <taxon>Vibrio</taxon>
    </lineage>
</organism>
<reference evidence="5" key="1">
    <citation type="journal article" date="2019" name="Int. J. Syst. Evol. Microbiol.">
        <title>The Global Catalogue of Microorganisms (GCM) 10K type strain sequencing project: providing services to taxonomists for standard genome sequencing and annotation.</title>
        <authorList>
            <consortium name="The Broad Institute Genomics Platform"/>
            <consortium name="The Broad Institute Genome Sequencing Center for Infectious Disease"/>
            <person name="Wu L."/>
            <person name="Ma J."/>
        </authorList>
    </citation>
    <scope>NUCLEOTIDE SEQUENCE [LARGE SCALE GENOMIC DNA]</scope>
    <source>
        <strain evidence="5">NBRC 110633</strain>
    </source>
</reference>
<sequence>MSQNSLQQKGSQPTISDNNQVPKNNHSSSNASTLSLFDRDIIFPCLMIVISAIILVIISQFDKPHFQDASVNAQFFPSVIAIAQIIICIALIAQRKLKAPLKTNSLPLFSKMAVFGIGFLIAYAVLINLVGYLIASLIAFTVYLMCFKVKKPLYYLIAWVFVFGVYYLFGEVFYISLPQGLFY</sequence>
<feature type="transmembrane region" description="Helical" evidence="2">
    <location>
        <begin position="73"/>
        <end position="93"/>
    </location>
</feature>
<feature type="region of interest" description="Disordered" evidence="1">
    <location>
        <begin position="1"/>
        <end position="30"/>
    </location>
</feature>
<dbReference type="EMBL" id="BSOE01000007">
    <property type="protein sequence ID" value="GLR02762.1"/>
    <property type="molecule type" value="Genomic_DNA"/>
</dbReference>
<evidence type="ECO:0000313" key="4">
    <source>
        <dbReference type="EMBL" id="GLR02762.1"/>
    </source>
</evidence>
<keyword evidence="2" id="KW-1133">Transmembrane helix</keyword>
<keyword evidence="5" id="KW-1185">Reference proteome</keyword>
<gene>
    <name evidence="4" type="ORF">GCM10007906_03490</name>
</gene>
<feature type="transmembrane region" description="Helical" evidence="2">
    <location>
        <begin position="153"/>
        <end position="177"/>
    </location>
</feature>
<dbReference type="Pfam" id="PF07331">
    <property type="entry name" value="TctB"/>
    <property type="match status" value="1"/>
</dbReference>
<protein>
    <recommendedName>
        <fullName evidence="3">DUF1468 domain-containing protein</fullName>
    </recommendedName>
</protein>
<evidence type="ECO:0000313" key="5">
    <source>
        <dbReference type="Proteomes" id="UP001156669"/>
    </source>
</evidence>
<name>A0ABQ5XZL4_9VIBR</name>